<comment type="caution">
    <text evidence="2">The sequence shown here is derived from an EMBL/GenBank/DDBJ whole genome shotgun (WGS) entry which is preliminary data.</text>
</comment>
<name>A0A833J2X3_9HYPH</name>
<feature type="region of interest" description="Disordered" evidence="1">
    <location>
        <begin position="230"/>
        <end position="259"/>
    </location>
</feature>
<gene>
    <name evidence="2" type="ORF">F8B43_4019</name>
</gene>
<evidence type="ECO:0000256" key="1">
    <source>
        <dbReference type="SAM" id="MobiDB-lite"/>
    </source>
</evidence>
<accession>A0A833J2X3</accession>
<dbReference type="Proteomes" id="UP000469949">
    <property type="component" value="Unassembled WGS sequence"/>
</dbReference>
<organism evidence="2 3">
    <name type="scientific">Methylorubrum populi</name>
    <dbReference type="NCBI Taxonomy" id="223967"/>
    <lineage>
        <taxon>Bacteria</taxon>
        <taxon>Pseudomonadati</taxon>
        <taxon>Pseudomonadota</taxon>
        <taxon>Alphaproteobacteria</taxon>
        <taxon>Hyphomicrobiales</taxon>
        <taxon>Methylobacteriaceae</taxon>
        <taxon>Methylorubrum</taxon>
    </lineage>
</organism>
<proteinExistence type="predicted"/>
<sequence>MTQALLKPAQNETRLPAISGGIPVAPARTAALIGYLHNSLEPIPGNFRRYALSGANEPTPEQRALLVARRQEIDDGLAGADEVTVREQVGILRSSMATSQISPEAMKLARQGFIMVLGRYPAWAVVETAMRFLDGRAGNKVYAPTAAEMAEVCRALISEPLAERARINAILDAEVYHLPTEAERAEVARRHEEFVREAAKAADPRRMRVGEEPAGAEAIERAAAERRLAELQAEAERSAAGSDGAVEPASAGQDEESSQ</sequence>
<reference evidence="2 3" key="1">
    <citation type="submission" date="2019-10" db="EMBL/GenBank/DDBJ databases">
        <title>Draft Genome Sequence of the Caffeine Degrading Methylotroph Methylorubrum populi PINKEL.</title>
        <authorList>
            <person name="Dawson S.C."/>
            <person name="Zhang X."/>
            <person name="Wright M.E."/>
            <person name="Sharma G."/>
            <person name="Langner J.T."/>
            <person name="Ditty J.L."/>
            <person name="Subuyuj G.A."/>
        </authorList>
    </citation>
    <scope>NUCLEOTIDE SEQUENCE [LARGE SCALE GENOMIC DNA]</scope>
    <source>
        <strain evidence="2 3">Pinkel</strain>
    </source>
</reference>
<dbReference type="AlphaFoldDB" id="A0A833J2X3"/>
<evidence type="ECO:0000313" key="2">
    <source>
        <dbReference type="EMBL" id="KAB7783457.1"/>
    </source>
</evidence>
<dbReference type="EMBL" id="WEKV01000016">
    <property type="protein sequence ID" value="KAB7783457.1"/>
    <property type="molecule type" value="Genomic_DNA"/>
</dbReference>
<protein>
    <submittedName>
        <fullName evidence="2">Uncharacterized protein</fullName>
    </submittedName>
</protein>
<evidence type="ECO:0000313" key="3">
    <source>
        <dbReference type="Proteomes" id="UP000469949"/>
    </source>
</evidence>